<dbReference type="Proteomes" id="UP000308549">
    <property type="component" value="Unassembled WGS sequence"/>
</dbReference>
<accession>A0A4U0TVR2</accession>
<dbReference type="SUPFAM" id="SSF82199">
    <property type="entry name" value="SET domain"/>
    <property type="match status" value="1"/>
</dbReference>
<comment type="caution">
    <text evidence="3">The sequence shown here is derived from an EMBL/GenBank/DDBJ whole genome shotgun (WGS) entry which is preliminary data.</text>
</comment>
<dbReference type="PANTHER" id="PTHR47332">
    <property type="entry name" value="SET DOMAIN-CONTAINING PROTEIN 5"/>
    <property type="match status" value="1"/>
</dbReference>
<feature type="region of interest" description="Disordered" evidence="1">
    <location>
        <begin position="156"/>
        <end position="178"/>
    </location>
</feature>
<protein>
    <recommendedName>
        <fullName evidence="2">SET domain-containing protein</fullName>
    </recommendedName>
</protein>
<dbReference type="CDD" id="cd20071">
    <property type="entry name" value="SET_SMYD"/>
    <property type="match status" value="1"/>
</dbReference>
<sequence length="400" mass="44638">MSRYPQLFWPGLSHHKLHGFSPNPRETASLATKAAPPQEPTPHLEDRPPNLPKVEVRPSKERGLGLFAVERIPAYTRILEDYVLLALKPGEDFQDLIPTYQVLPKDLRTDFDTLNIPPHYGPFGRQLTNKFKALGFPKTEITDMVQVCCRFQSNSFQTSEPEDESSRRDPTELQKGSSSGLFLTAARINHSCTPNAYWHYRPSMGAQIVQSIQDIEAGDEIEIAYFSILQNRAARQQKSKGWGFQCACAACAPDGRSVGKDYEAVVAQVRESHTGFTPVIPGQDISKIIEPQITAWKAAVAHATGSRYPWLALGLPLLYQTQLSRCIMMAHFSTPKSDDEMFFYARSTYEWESKLTGADSPRSRAAKKTLDGLEQRNGMYDLLHGQAPGTHAAARSNKGS</sequence>
<name>A0A4U0TVR2_9PEZI</name>
<gene>
    <name evidence="3" type="ORF">B0A50_05286</name>
</gene>
<keyword evidence="4" id="KW-1185">Reference proteome</keyword>
<dbReference type="PROSITE" id="PS50280">
    <property type="entry name" value="SET"/>
    <property type="match status" value="1"/>
</dbReference>
<dbReference type="EMBL" id="NAJL01000028">
    <property type="protein sequence ID" value="TKA26450.1"/>
    <property type="molecule type" value="Genomic_DNA"/>
</dbReference>
<proteinExistence type="predicted"/>
<dbReference type="InterPro" id="IPR053185">
    <property type="entry name" value="SET_domain_protein"/>
</dbReference>
<reference evidence="3 4" key="1">
    <citation type="submission" date="2017-03" db="EMBL/GenBank/DDBJ databases">
        <title>Genomes of endolithic fungi from Antarctica.</title>
        <authorList>
            <person name="Coleine C."/>
            <person name="Masonjones S."/>
            <person name="Stajich J.E."/>
        </authorList>
    </citation>
    <scope>NUCLEOTIDE SEQUENCE [LARGE SCALE GENOMIC DNA]</scope>
    <source>
        <strain evidence="3 4">CCFEE 6315</strain>
    </source>
</reference>
<organism evidence="3 4">
    <name type="scientific">Salinomyces thailandicus</name>
    <dbReference type="NCBI Taxonomy" id="706561"/>
    <lineage>
        <taxon>Eukaryota</taxon>
        <taxon>Fungi</taxon>
        <taxon>Dikarya</taxon>
        <taxon>Ascomycota</taxon>
        <taxon>Pezizomycotina</taxon>
        <taxon>Dothideomycetes</taxon>
        <taxon>Dothideomycetidae</taxon>
        <taxon>Mycosphaerellales</taxon>
        <taxon>Teratosphaeriaceae</taxon>
        <taxon>Salinomyces</taxon>
    </lineage>
</organism>
<feature type="domain" description="SET" evidence="2">
    <location>
        <begin position="52"/>
        <end position="226"/>
    </location>
</feature>
<dbReference type="InterPro" id="IPR046341">
    <property type="entry name" value="SET_dom_sf"/>
</dbReference>
<dbReference type="InterPro" id="IPR001214">
    <property type="entry name" value="SET_dom"/>
</dbReference>
<feature type="compositionally biased region" description="Basic and acidic residues" evidence="1">
    <location>
        <begin position="42"/>
        <end position="56"/>
    </location>
</feature>
<dbReference type="Gene3D" id="2.170.270.10">
    <property type="entry name" value="SET domain"/>
    <property type="match status" value="1"/>
</dbReference>
<evidence type="ECO:0000313" key="3">
    <source>
        <dbReference type="EMBL" id="TKA26450.1"/>
    </source>
</evidence>
<dbReference type="AlphaFoldDB" id="A0A4U0TVR2"/>
<dbReference type="SMART" id="SM00317">
    <property type="entry name" value="SET"/>
    <property type="match status" value="1"/>
</dbReference>
<evidence type="ECO:0000313" key="4">
    <source>
        <dbReference type="Proteomes" id="UP000308549"/>
    </source>
</evidence>
<dbReference type="OrthoDB" id="265717at2759"/>
<evidence type="ECO:0000256" key="1">
    <source>
        <dbReference type="SAM" id="MobiDB-lite"/>
    </source>
</evidence>
<dbReference type="Gene3D" id="1.10.220.160">
    <property type="match status" value="1"/>
</dbReference>
<evidence type="ECO:0000259" key="2">
    <source>
        <dbReference type="PROSITE" id="PS50280"/>
    </source>
</evidence>
<feature type="region of interest" description="Disordered" evidence="1">
    <location>
        <begin position="19"/>
        <end position="56"/>
    </location>
</feature>
<dbReference type="PANTHER" id="PTHR47332:SF4">
    <property type="entry name" value="SET DOMAIN-CONTAINING PROTEIN 5"/>
    <property type="match status" value="1"/>
</dbReference>
<dbReference type="Pfam" id="PF00856">
    <property type="entry name" value="SET"/>
    <property type="match status" value="1"/>
</dbReference>